<dbReference type="Gene3D" id="3.40.50.2000">
    <property type="entry name" value="Glycogen Phosphorylase B"/>
    <property type="match status" value="1"/>
</dbReference>
<dbReference type="GO" id="GO:0016757">
    <property type="term" value="F:glycosyltransferase activity"/>
    <property type="evidence" value="ECO:0007669"/>
    <property type="project" value="InterPro"/>
</dbReference>
<dbReference type="SUPFAM" id="SSF53756">
    <property type="entry name" value="UDP-Glycosyltransferase/glycogen phosphorylase"/>
    <property type="match status" value="1"/>
</dbReference>
<accession>X1AIS9</accession>
<keyword evidence="1" id="KW-0808">Transferase</keyword>
<protein>
    <recommendedName>
        <fullName evidence="2">Glycosyl transferase family 1 domain-containing protein</fullName>
    </recommendedName>
</protein>
<dbReference type="PANTHER" id="PTHR46401">
    <property type="entry name" value="GLYCOSYLTRANSFERASE WBBK-RELATED"/>
    <property type="match status" value="1"/>
</dbReference>
<evidence type="ECO:0000313" key="3">
    <source>
        <dbReference type="EMBL" id="GAG82555.1"/>
    </source>
</evidence>
<dbReference type="PANTHER" id="PTHR46401:SF2">
    <property type="entry name" value="GLYCOSYLTRANSFERASE WBBK-RELATED"/>
    <property type="match status" value="1"/>
</dbReference>
<proteinExistence type="predicted"/>
<evidence type="ECO:0000256" key="1">
    <source>
        <dbReference type="ARBA" id="ARBA00022679"/>
    </source>
</evidence>
<sequence>SVKLVKRLIEWPTALQEEFIYKQGPYSEDLMSFLSEKGEDYKAIIFLTCLYPTTYFGMFHIPRGKIIFVPTLHDEAPAYLSVYKYVAKRSRIILWNTESEYRFGRLLWGELPGYVVGMGVETKESPPAELNFPYILYCGRIDINKGCAQLIDYFLEFKKDCPSDLCLVLTGDNRIKLPTSKDIVFKGNVSEIKKLELMSGASIFIMPSPNESFSIVTLEAMAQKTPVLASDGSEVLIEHIKKSKGGLLYSNYDSFKKGINFILRNKQDSTNMGIRGRNYVIKNYSNEIYLISLKNNRSYLVIL</sequence>
<gene>
    <name evidence="3" type="ORF">S01H4_31719</name>
</gene>
<comment type="caution">
    <text evidence="3">The sequence shown here is derived from an EMBL/GenBank/DDBJ whole genome shotgun (WGS) entry which is preliminary data.</text>
</comment>
<dbReference type="CDD" id="cd03801">
    <property type="entry name" value="GT4_PimA-like"/>
    <property type="match status" value="1"/>
</dbReference>
<organism evidence="3">
    <name type="scientific">marine sediment metagenome</name>
    <dbReference type="NCBI Taxonomy" id="412755"/>
    <lineage>
        <taxon>unclassified sequences</taxon>
        <taxon>metagenomes</taxon>
        <taxon>ecological metagenomes</taxon>
    </lineage>
</organism>
<evidence type="ECO:0000259" key="2">
    <source>
        <dbReference type="Pfam" id="PF00534"/>
    </source>
</evidence>
<dbReference type="Pfam" id="PF00534">
    <property type="entry name" value="Glycos_transf_1"/>
    <property type="match status" value="1"/>
</dbReference>
<feature type="non-terminal residue" evidence="3">
    <location>
        <position position="1"/>
    </location>
</feature>
<feature type="non-terminal residue" evidence="3">
    <location>
        <position position="303"/>
    </location>
</feature>
<dbReference type="AlphaFoldDB" id="X1AIS9"/>
<dbReference type="InterPro" id="IPR001296">
    <property type="entry name" value="Glyco_trans_1"/>
</dbReference>
<reference evidence="3" key="1">
    <citation type="journal article" date="2014" name="Front. Microbiol.">
        <title>High frequency of phylogenetically diverse reductive dehalogenase-homologous genes in deep subseafloor sedimentary metagenomes.</title>
        <authorList>
            <person name="Kawai M."/>
            <person name="Futagami T."/>
            <person name="Toyoda A."/>
            <person name="Takaki Y."/>
            <person name="Nishi S."/>
            <person name="Hori S."/>
            <person name="Arai W."/>
            <person name="Tsubouchi T."/>
            <person name="Morono Y."/>
            <person name="Uchiyama I."/>
            <person name="Ito T."/>
            <person name="Fujiyama A."/>
            <person name="Inagaki F."/>
            <person name="Takami H."/>
        </authorList>
    </citation>
    <scope>NUCLEOTIDE SEQUENCE</scope>
    <source>
        <strain evidence="3">Expedition CK06-06</strain>
    </source>
</reference>
<feature type="domain" description="Glycosyl transferase family 1" evidence="2">
    <location>
        <begin position="124"/>
        <end position="278"/>
    </location>
</feature>
<name>X1AIS9_9ZZZZ</name>
<dbReference type="EMBL" id="BART01016504">
    <property type="protein sequence ID" value="GAG82555.1"/>
    <property type="molecule type" value="Genomic_DNA"/>
</dbReference>